<dbReference type="EMBL" id="RIBZ01000790">
    <property type="protein sequence ID" value="RNF91580.1"/>
    <property type="molecule type" value="Genomic_DNA"/>
</dbReference>
<dbReference type="InterPro" id="IPR027417">
    <property type="entry name" value="P-loop_NTPase"/>
</dbReference>
<dbReference type="GO" id="GO:0005524">
    <property type="term" value="F:ATP binding"/>
    <property type="evidence" value="ECO:0007669"/>
    <property type="project" value="UniProtKB-KW"/>
</dbReference>
<sequence>MTTRGALPAMRLENVTRRYGRGDGTVHALRGVTVALPPGSFTSIMGPSGSGKSTFLRCAAGLDRPTSGGVFLGDTEISRLREHKLTLLRRERIGFVFQSFNLVPSLTAKDNILLPFRLAGKRPDRDWMRDVVHRTGLTERLGHRPAELSGGQQQRVAVARALVTRPEVVFADEPTGALDLSSGQDVLRLLRDVVDGTGQTLIMVTHDPGAAAYADRVLFLADGTLVDAMENPTPQRVADRMARMGA</sequence>
<dbReference type="GO" id="GO:0022857">
    <property type="term" value="F:transmembrane transporter activity"/>
    <property type="evidence" value="ECO:0007669"/>
    <property type="project" value="TreeGrafter"/>
</dbReference>
<dbReference type="InterPro" id="IPR017911">
    <property type="entry name" value="MacB-like_ATP-bd"/>
</dbReference>
<accession>A0A3M8TKE5</accession>
<keyword evidence="1" id="KW-0813">Transport</keyword>
<name>A0A3M8TKE5_9ACTN</name>
<dbReference type="PROSITE" id="PS00211">
    <property type="entry name" value="ABC_TRANSPORTER_1"/>
    <property type="match status" value="1"/>
</dbReference>
<evidence type="ECO:0000259" key="4">
    <source>
        <dbReference type="PROSITE" id="PS50893"/>
    </source>
</evidence>
<dbReference type="InterPro" id="IPR003593">
    <property type="entry name" value="AAA+_ATPase"/>
</dbReference>
<evidence type="ECO:0000256" key="1">
    <source>
        <dbReference type="ARBA" id="ARBA00022448"/>
    </source>
</evidence>
<gene>
    <name evidence="5" type="ORF">EEJ42_40405</name>
</gene>
<dbReference type="Pfam" id="PF00005">
    <property type="entry name" value="ABC_tran"/>
    <property type="match status" value="1"/>
</dbReference>
<organism evidence="5 6">
    <name type="scientific">Streptomyces botrytidirepellens</name>
    <dbReference type="NCBI Taxonomy" id="2486417"/>
    <lineage>
        <taxon>Bacteria</taxon>
        <taxon>Bacillati</taxon>
        <taxon>Actinomycetota</taxon>
        <taxon>Actinomycetes</taxon>
        <taxon>Kitasatosporales</taxon>
        <taxon>Streptomycetaceae</taxon>
        <taxon>Streptomyces</taxon>
    </lineage>
</organism>
<dbReference type="GO" id="GO:0005886">
    <property type="term" value="C:plasma membrane"/>
    <property type="evidence" value="ECO:0007669"/>
    <property type="project" value="TreeGrafter"/>
</dbReference>
<keyword evidence="2" id="KW-0547">Nucleotide-binding</keyword>
<comment type="caution">
    <text evidence="5">The sequence shown here is derived from an EMBL/GenBank/DDBJ whole genome shotgun (WGS) entry which is preliminary data.</text>
</comment>
<dbReference type="GO" id="GO:0016887">
    <property type="term" value="F:ATP hydrolysis activity"/>
    <property type="evidence" value="ECO:0007669"/>
    <property type="project" value="InterPro"/>
</dbReference>
<evidence type="ECO:0000313" key="5">
    <source>
        <dbReference type="EMBL" id="RNF91580.1"/>
    </source>
</evidence>
<keyword evidence="6" id="KW-1185">Reference proteome</keyword>
<feature type="domain" description="ABC transporter" evidence="4">
    <location>
        <begin position="10"/>
        <end position="241"/>
    </location>
</feature>
<dbReference type="PANTHER" id="PTHR24220">
    <property type="entry name" value="IMPORT ATP-BINDING PROTEIN"/>
    <property type="match status" value="1"/>
</dbReference>
<dbReference type="PROSITE" id="PS50893">
    <property type="entry name" value="ABC_TRANSPORTER_2"/>
    <property type="match status" value="1"/>
</dbReference>
<dbReference type="InterPro" id="IPR015854">
    <property type="entry name" value="ABC_transpr_LolD-like"/>
</dbReference>
<reference evidence="5 6" key="1">
    <citation type="submission" date="2018-11" db="EMBL/GenBank/DDBJ databases">
        <title>The Potential of Streptomyces as Biocontrol Agents against the Tomato grey mould, Botrytis cinerea (Gray mold) Frontiers in Microbiology.</title>
        <authorList>
            <person name="Li D."/>
        </authorList>
    </citation>
    <scope>NUCLEOTIDE SEQUENCE [LARGE SCALE GENOMIC DNA]</scope>
    <source>
        <strain evidence="5 6">NEAU-LD23</strain>
    </source>
</reference>
<keyword evidence="3 5" id="KW-0067">ATP-binding</keyword>
<evidence type="ECO:0000256" key="2">
    <source>
        <dbReference type="ARBA" id="ARBA00022741"/>
    </source>
</evidence>
<proteinExistence type="predicted"/>
<protein>
    <submittedName>
        <fullName evidence="5">ABC transporter ATP-binding protein</fullName>
    </submittedName>
</protein>
<dbReference type="GO" id="GO:0098796">
    <property type="term" value="C:membrane protein complex"/>
    <property type="evidence" value="ECO:0007669"/>
    <property type="project" value="UniProtKB-ARBA"/>
</dbReference>
<dbReference type="Proteomes" id="UP000275401">
    <property type="component" value="Unassembled WGS sequence"/>
</dbReference>
<evidence type="ECO:0000313" key="6">
    <source>
        <dbReference type="Proteomes" id="UP000275401"/>
    </source>
</evidence>
<dbReference type="InterPro" id="IPR017871">
    <property type="entry name" value="ABC_transporter-like_CS"/>
</dbReference>
<dbReference type="CDD" id="cd03255">
    <property type="entry name" value="ABC_MJ0796_LolCDE_FtsE"/>
    <property type="match status" value="1"/>
</dbReference>
<dbReference type="FunFam" id="3.40.50.300:FF:000032">
    <property type="entry name" value="Export ABC transporter ATP-binding protein"/>
    <property type="match status" value="1"/>
</dbReference>
<evidence type="ECO:0000256" key="3">
    <source>
        <dbReference type="ARBA" id="ARBA00022840"/>
    </source>
</evidence>
<dbReference type="Gene3D" id="3.40.50.300">
    <property type="entry name" value="P-loop containing nucleotide triphosphate hydrolases"/>
    <property type="match status" value="1"/>
</dbReference>
<dbReference type="PANTHER" id="PTHR24220:SF685">
    <property type="entry name" value="ABC TRANSPORTER RELATED"/>
    <property type="match status" value="1"/>
</dbReference>
<dbReference type="AlphaFoldDB" id="A0A3M8TKE5"/>
<dbReference type="SMART" id="SM00382">
    <property type="entry name" value="AAA"/>
    <property type="match status" value="1"/>
</dbReference>
<dbReference type="InterPro" id="IPR003439">
    <property type="entry name" value="ABC_transporter-like_ATP-bd"/>
</dbReference>
<dbReference type="SUPFAM" id="SSF52540">
    <property type="entry name" value="P-loop containing nucleoside triphosphate hydrolases"/>
    <property type="match status" value="1"/>
</dbReference>